<accession>A0ACC0S7I9</accession>
<organism evidence="1 2">
    <name type="scientific">Populus trichocarpa</name>
    <name type="common">Western balsam poplar</name>
    <name type="synonym">Populus balsamifera subsp. trichocarpa</name>
    <dbReference type="NCBI Taxonomy" id="3694"/>
    <lineage>
        <taxon>Eukaryota</taxon>
        <taxon>Viridiplantae</taxon>
        <taxon>Streptophyta</taxon>
        <taxon>Embryophyta</taxon>
        <taxon>Tracheophyta</taxon>
        <taxon>Spermatophyta</taxon>
        <taxon>Magnoliopsida</taxon>
        <taxon>eudicotyledons</taxon>
        <taxon>Gunneridae</taxon>
        <taxon>Pentapetalae</taxon>
        <taxon>rosids</taxon>
        <taxon>fabids</taxon>
        <taxon>Malpighiales</taxon>
        <taxon>Salicaceae</taxon>
        <taxon>Saliceae</taxon>
        <taxon>Populus</taxon>
    </lineage>
</organism>
<reference evidence="1 2" key="1">
    <citation type="journal article" date="2006" name="Science">
        <title>The genome of black cottonwood, Populus trichocarpa (Torr. &amp; Gray).</title>
        <authorList>
            <person name="Tuskan G.A."/>
            <person name="Difazio S."/>
            <person name="Jansson S."/>
            <person name="Bohlmann J."/>
            <person name="Grigoriev I."/>
            <person name="Hellsten U."/>
            <person name="Putnam N."/>
            <person name="Ralph S."/>
            <person name="Rombauts S."/>
            <person name="Salamov A."/>
            <person name="Schein J."/>
            <person name="Sterck L."/>
            <person name="Aerts A."/>
            <person name="Bhalerao R.R."/>
            <person name="Bhalerao R.P."/>
            <person name="Blaudez D."/>
            <person name="Boerjan W."/>
            <person name="Brun A."/>
            <person name="Brunner A."/>
            <person name="Busov V."/>
            <person name="Campbell M."/>
            <person name="Carlson J."/>
            <person name="Chalot M."/>
            <person name="Chapman J."/>
            <person name="Chen G.L."/>
            <person name="Cooper D."/>
            <person name="Coutinho P.M."/>
            <person name="Couturier J."/>
            <person name="Covert S."/>
            <person name="Cronk Q."/>
            <person name="Cunningham R."/>
            <person name="Davis J."/>
            <person name="Degroeve S."/>
            <person name="Dejardin A."/>
            <person name="Depamphilis C."/>
            <person name="Detter J."/>
            <person name="Dirks B."/>
            <person name="Dubchak I."/>
            <person name="Duplessis S."/>
            <person name="Ehlting J."/>
            <person name="Ellis B."/>
            <person name="Gendler K."/>
            <person name="Goodstein D."/>
            <person name="Gribskov M."/>
            <person name="Grimwood J."/>
            <person name="Groover A."/>
            <person name="Gunter L."/>
            <person name="Hamberger B."/>
            <person name="Heinze B."/>
            <person name="Helariutta Y."/>
            <person name="Henrissat B."/>
            <person name="Holligan D."/>
            <person name="Holt R."/>
            <person name="Huang W."/>
            <person name="Islam-Faridi N."/>
            <person name="Jones S."/>
            <person name="Jones-Rhoades M."/>
            <person name="Jorgensen R."/>
            <person name="Joshi C."/>
            <person name="Kangasjarvi J."/>
            <person name="Karlsson J."/>
            <person name="Kelleher C."/>
            <person name="Kirkpatrick R."/>
            <person name="Kirst M."/>
            <person name="Kohler A."/>
            <person name="Kalluri U."/>
            <person name="Larimer F."/>
            <person name="Leebens-Mack J."/>
            <person name="Leple J.C."/>
            <person name="Locascio P."/>
            <person name="Lou Y."/>
            <person name="Lucas S."/>
            <person name="Martin F."/>
            <person name="Montanini B."/>
            <person name="Napoli C."/>
            <person name="Nelson D.R."/>
            <person name="Nelson C."/>
            <person name="Nieminen K."/>
            <person name="Nilsson O."/>
            <person name="Pereda V."/>
            <person name="Peter G."/>
            <person name="Philippe R."/>
            <person name="Pilate G."/>
            <person name="Poliakov A."/>
            <person name="Razumovskaya J."/>
            <person name="Richardson P."/>
            <person name="Rinaldi C."/>
            <person name="Ritland K."/>
            <person name="Rouze P."/>
            <person name="Ryaboy D."/>
            <person name="Schmutz J."/>
            <person name="Schrader J."/>
            <person name="Segerman B."/>
            <person name="Shin H."/>
            <person name="Siddiqui A."/>
            <person name="Sterky F."/>
            <person name="Terry A."/>
            <person name="Tsai C.J."/>
            <person name="Uberbacher E."/>
            <person name="Unneberg P."/>
            <person name="Vahala J."/>
            <person name="Wall K."/>
            <person name="Wessler S."/>
            <person name="Yang G."/>
            <person name="Yin T."/>
            <person name="Douglas C."/>
            <person name="Marra M."/>
            <person name="Sandberg G."/>
            <person name="Van de Peer Y."/>
            <person name="Rokhsar D."/>
        </authorList>
    </citation>
    <scope>NUCLEOTIDE SEQUENCE [LARGE SCALE GENOMIC DNA]</scope>
    <source>
        <strain evidence="2">cv. Nisqually</strain>
    </source>
</reference>
<proteinExistence type="predicted"/>
<evidence type="ECO:0000313" key="2">
    <source>
        <dbReference type="Proteomes" id="UP000006729"/>
    </source>
</evidence>
<gene>
    <name evidence="1" type="ORF">POPTR_012G116401v4</name>
</gene>
<evidence type="ECO:0000313" key="1">
    <source>
        <dbReference type="EMBL" id="KAI9384821.1"/>
    </source>
</evidence>
<sequence>MLSCKVIQKTQQSKLISVLFFVFQSASFFQIFSTSLQIRSFSLPHLFSVSWISSPSPLLRAALLADGGSVAGQERNGAAS</sequence>
<dbReference type="Proteomes" id="UP000006729">
    <property type="component" value="Chromosome 12"/>
</dbReference>
<protein>
    <submittedName>
        <fullName evidence="1">Uncharacterized protein</fullName>
    </submittedName>
</protein>
<comment type="caution">
    <text evidence="1">The sequence shown here is derived from an EMBL/GenBank/DDBJ whole genome shotgun (WGS) entry which is preliminary data.</text>
</comment>
<keyword evidence="2" id="KW-1185">Reference proteome</keyword>
<dbReference type="EMBL" id="CM009301">
    <property type="protein sequence ID" value="KAI9384821.1"/>
    <property type="molecule type" value="Genomic_DNA"/>
</dbReference>
<name>A0ACC0S7I9_POPTR</name>